<evidence type="ECO:0000313" key="16">
    <source>
        <dbReference type="EMBL" id="RXG27147.1"/>
    </source>
</evidence>
<reference evidence="17" key="1">
    <citation type="submission" date="2016-11" db="EMBL/GenBank/DDBJ databases">
        <authorList>
            <person name="Jaros S."/>
            <person name="Januszkiewicz K."/>
            <person name="Wedrychowicz H."/>
        </authorList>
    </citation>
    <scope>NUCLEOTIDE SEQUENCE [LARGE SCALE GENOMIC DNA]</scope>
    <source>
        <strain evidence="17">DSM 19859</strain>
    </source>
</reference>
<keyword evidence="19" id="KW-1185">Reference proteome</keyword>
<dbReference type="OrthoDB" id="9804504at2"/>
<evidence type="ECO:0000256" key="8">
    <source>
        <dbReference type="ARBA" id="ARBA00022777"/>
    </source>
</evidence>
<keyword evidence="13" id="KW-0597">Phosphoprotein</keyword>
<evidence type="ECO:0000256" key="2">
    <source>
        <dbReference type="ARBA" id="ARBA00002632"/>
    </source>
</evidence>
<dbReference type="HAMAP" id="MF_00065">
    <property type="entry name" value="Adenylyl_sulf_kinase"/>
    <property type="match status" value="1"/>
</dbReference>
<dbReference type="RefSeq" id="WP_072980261.1">
    <property type="nucleotide sequence ID" value="NZ_FQXT01000001.1"/>
</dbReference>
<keyword evidence="7 13" id="KW-0547">Nucleotide-binding</keyword>
<comment type="catalytic activity">
    <reaction evidence="1 13 14">
        <text>adenosine 5'-phosphosulfate + ATP = 3'-phosphoadenylyl sulfate + ADP + H(+)</text>
        <dbReference type="Rhea" id="RHEA:24152"/>
        <dbReference type="ChEBI" id="CHEBI:15378"/>
        <dbReference type="ChEBI" id="CHEBI:30616"/>
        <dbReference type="ChEBI" id="CHEBI:58243"/>
        <dbReference type="ChEBI" id="CHEBI:58339"/>
        <dbReference type="ChEBI" id="CHEBI:456216"/>
        <dbReference type="EC" id="2.7.1.25"/>
    </reaction>
</comment>
<evidence type="ECO:0000256" key="6">
    <source>
        <dbReference type="ARBA" id="ARBA00022679"/>
    </source>
</evidence>
<evidence type="ECO:0000256" key="11">
    <source>
        <dbReference type="ARBA" id="ARBA00031393"/>
    </source>
</evidence>
<dbReference type="UniPathway" id="UPA00140">
    <property type="reaction ID" value="UER00205"/>
</dbReference>
<evidence type="ECO:0000256" key="4">
    <source>
        <dbReference type="ARBA" id="ARBA00007008"/>
    </source>
</evidence>
<evidence type="ECO:0000256" key="12">
    <source>
        <dbReference type="ARBA" id="ARBA00031464"/>
    </source>
</evidence>
<dbReference type="PANTHER" id="PTHR11055">
    <property type="entry name" value="BIFUNCTIONAL 3'-PHOSPHOADENOSINE 5'-PHOSPHOSULFATE SYNTHASE"/>
    <property type="match status" value="1"/>
</dbReference>
<dbReference type="EC" id="2.7.1.25" evidence="5 13"/>
<dbReference type="NCBIfam" id="NF003013">
    <property type="entry name" value="PRK03846.1"/>
    <property type="match status" value="1"/>
</dbReference>
<keyword evidence="6 13" id="KW-0808">Transferase</keyword>
<protein>
    <recommendedName>
        <fullName evidence="5 13">Adenylyl-sulfate kinase</fullName>
        <ecNumber evidence="5 13">2.7.1.25</ecNumber>
    </recommendedName>
    <alternativeName>
        <fullName evidence="11 13">APS kinase</fullName>
    </alternativeName>
    <alternativeName>
        <fullName evidence="12 13">ATP adenosine-5'-phosphosulfate 3'-phosphotransferase</fullName>
    </alternativeName>
    <alternativeName>
        <fullName evidence="10 13">Adenosine-5'-phosphosulfate kinase</fullName>
    </alternativeName>
</protein>
<dbReference type="STRING" id="573501.SAMN04487999_0641"/>
<feature type="binding site" evidence="13">
    <location>
        <begin position="33"/>
        <end position="40"/>
    </location>
    <ligand>
        <name>ATP</name>
        <dbReference type="ChEBI" id="CHEBI:30616"/>
    </ligand>
</feature>
<comment type="similarity">
    <text evidence="4 13 14">Belongs to the APS kinase family.</text>
</comment>
<evidence type="ECO:0000256" key="13">
    <source>
        <dbReference type="HAMAP-Rule" id="MF_00065"/>
    </source>
</evidence>
<dbReference type="AlphaFoldDB" id="A0A1M5UE66"/>
<reference evidence="18" key="2">
    <citation type="submission" date="2016-11" db="EMBL/GenBank/DDBJ databases">
        <authorList>
            <person name="Varghese N."/>
            <person name="Submissions S."/>
        </authorList>
    </citation>
    <scope>NUCLEOTIDE SEQUENCE [LARGE SCALE GENOMIC DNA]</scope>
    <source>
        <strain evidence="18">DSM 19859</strain>
    </source>
</reference>
<dbReference type="CDD" id="cd02027">
    <property type="entry name" value="APSK"/>
    <property type="match status" value="1"/>
</dbReference>
<accession>A0A1M5UE66</accession>
<keyword evidence="9 13" id="KW-0067">ATP-binding</keyword>
<gene>
    <name evidence="13" type="primary">cysC</name>
    <name evidence="16" type="ORF">DSM01_3221</name>
    <name evidence="17" type="ORF">SAMN04487999_0641</name>
</gene>
<evidence type="ECO:0000313" key="19">
    <source>
        <dbReference type="Proteomes" id="UP000290037"/>
    </source>
</evidence>
<evidence type="ECO:0000256" key="14">
    <source>
        <dbReference type="RuleBase" id="RU004347"/>
    </source>
</evidence>
<dbReference type="PANTHER" id="PTHR11055:SF1">
    <property type="entry name" value="PAPS SYNTHETASE, ISOFORM D"/>
    <property type="match status" value="1"/>
</dbReference>
<organism evidence="17 18">
    <name type="scientific">Leeuwenhoekiella palythoae</name>
    <dbReference type="NCBI Taxonomy" id="573501"/>
    <lineage>
        <taxon>Bacteria</taxon>
        <taxon>Pseudomonadati</taxon>
        <taxon>Bacteroidota</taxon>
        <taxon>Flavobacteriia</taxon>
        <taxon>Flavobacteriales</taxon>
        <taxon>Flavobacteriaceae</taxon>
        <taxon>Leeuwenhoekiella</taxon>
    </lineage>
</organism>
<dbReference type="GO" id="GO:0005524">
    <property type="term" value="F:ATP binding"/>
    <property type="evidence" value="ECO:0007669"/>
    <property type="project" value="UniProtKB-UniRule"/>
</dbReference>
<evidence type="ECO:0000256" key="10">
    <source>
        <dbReference type="ARBA" id="ARBA00029724"/>
    </source>
</evidence>
<comment type="pathway">
    <text evidence="3 13 14">Sulfur metabolism; hydrogen sulfide biosynthesis; sulfite from sulfate: step 2/3.</text>
</comment>
<dbReference type="Gene3D" id="3.40.50.300">
    <property type="entry name" value="P-loop containing nucleotide triphosphate hydrolases"/>
    <property type="match status" value="1"/>
</dbReference>
<proteinExistence type="inferred from homology"/>
<dbReference type="NCBIfam" id="TIGR00455">
    <property type="entry name" value="apsK"/>
    <property type="match status" value="1"/>
</dbReference>
<evidence type="ECO:0000256" key="9">
    <source>
        <dbReference type="ARBA" id="ARBA00022840"/>
    </source>
</evidence>
<evidence type="ECO:0000313" key="17">
    <source>
        <dbReference type="EMBL" id="SHH61230.1"/>
    </source>
</evidence>
<evidence type="ECO:0000313" key="18">
    <source>
        <dbReference type="Proteomes" id="UP000184240"/>
    </source>
</evidence>
<dbReference type="EMBL" id="FQXT01000001">
    <property type="protein sequence ID" value="SHH61230.1"/>
    <property type="molecule type" value="Genomic_DNA"/>
</dbReference>
<evidence type="ECO:0000259" key="15">
    <source>
        <dbReference type="Pfam" id="PF01583"/>
    </source>
</evidence>
<dbReference type="InterPro" id="IPR059117">
    <property type="entry name" value="APS_kinase_dom"/>
</dbReference>
<dbReference type="Proteomes" id="UP000184240">
    <property type="component" value="Unassembled WGS sequence"/>
</dbReference>
<comment type="caution">
    <text evidence="13">Lacks conserved residue(s) required for the propagation of feature annotation.</text>
</comment>
<dbReference type="EMBL" id="QOVN01000009">
    <property type="protein sequence ID" value="RXG27147.1"/>
    <property type="molecule type" value="Genomic_DNA"/>
</dbReference>
<dbReference type="SUPFAM" id="SSF52540">
    <property type="entry name" value="P-loop containing nucleoside triphosphate hydrolases"/>
    <property type="match status" value="1"/>
</dbReference>
<comment type="function">
    <text evidence="2 13 14">Catalyzes the synthesis of activated sulfate.</text>
</comment>
<dbReference type="Proteomes" id="UP000290037">
    <property type="component" value="Unassembled WGS sequence"/>
</dbReference>
<dbReference type="GO" id="GO:0004020">
    <property type="term" value="F:adenylylsulfate kinase activity"/>
    <property type="evidence" value="ECO:0007669"/>
    <property type="project" value="UniProtKB-UniRule"/>
</dbReference>
<feature type="domain" description="APS kinase" evidence="15">
    <location>
        <begin position="25"/>
        <end position="174"/>
    </location>
</feature>
<evidence type="ECO:0000256" key="7">
    <source>
        <dbReference type="ARBA" id="ARBA00022741"/>
    </source>
</evidence>
<dbReference type="Pfam" id="PF01583">
    <property type="entry name" value="APS_kinase"/>
    <property type="match status" value="1"/>
</dbReference>
<sequence>MASTNIKKQKYNIDRSARAKRKGHRSLVLWFVGLSGSGKSTVSDALEKFLYEQQIDTYTLDGDNIRMGLNKDLGFTAEARSENIRRIAEVGKLFADAGTVVLTAFITPMGRDRQRAKDILGEDYIEIYVNCPLEVCEARDVKGLYARARTGEIPNFTGISAPFEAPQHPDIEIKTHEDDIQTCVQQIWDVINDKLTNIL</sequence>
<dbReference type="GO" id="GO:0070814">
    <property type="term" value="P:hydrogen sulfide biosynthetic process"/>
    <property type="evidence" value="ECO:0007669"/>
    <property type="project" value="UniProtKB-UniRule"/>
</dbReference>
<dbReference type="InterPro" id="IPR027417">
    <property type="entry name" value="P-loop_NTPase"/>
</dbReference>
<dbReference type="GO" id="GO:0000103">
    <property type="term" value="P:sulfate assimilation"/>
    <property type="evidence" value="ECO:0007669"/>
    <property type="project" value="UniProtKB-UniRule"/>
</dbReference>
<name>A0A1M5UE66_9FLAO</name>
<evidence type="ECO:0000256" key="1">
    <source>
        <dbReference type="ARBA" id="ARBA00001823"/>
    </source>
</evidence>
<keyword evidence="8 13" id="KW-0418">Kinase</keyword>
<evidence type="ECO:0000256" key="5">
    <source>
        <dbReference type="ARBA" id="ARBA00012121"/>
    </source>
</evidence>
<dbReference type="InterPro" id="IPR002891">
    <property type="entry name" value="APS"/>
</dbReference>
<evidence type="ECO:0000256" key="3">
    <source>
        <dbReference type="ARBA" id="ARBA00004806"/>
    </source>
</evidence>
<reference evidence="16 19" key="3">
    <citation type="submission" date="2018-07" db="EMBL/GenBank/DDBJ databases">
        <title>Leeuwenhoekiella genomics.</title>
        <authorList>
            <person name="Tahon G."/>
            <person name="Willems A."/>
        </authorList>
    </citation>
    <scope>NUCLEOTIDE SEQUENCE [LARGE SCALE GENOMIC DNA]</scope>
    <source>
        <strain evidence="16 19">LMG 24856</strain>
    </source>
</reference>